<evidence type="ECO:0008006" key="4">
    <source>
        <dbReference type="Google" id="ProtNLM"/>
    </source>
</evidence>
<dbReference type="InterPro" id="IPR029052">
    <property type="entry name" value="Metallo-depent_PP-like"/>
</dbReference>
<dbReference type="PANTHER" id="PTHR32440:SF11">
    <property type="entry name" value="METALLOPHOSPHOESTERASE DOMAIN-CONTAINING PROTEIN"/>
    <property type="match status" value="1"/>
</dbReference>
<sequence length="499" mass="53603">MSQAHYLLKAQQVAAANEDGRPLSISARLGRLQFHHSGKFRVLQLADVQEGPKVSPDTVRLIAAACDAARPDLVVFTGNQIAGYDTAYEKTFRKRRWSTPLDSVYSAGLSMGRWVGQTIQGLSSGPKRGELGDDTGSGAANGESSESKDSSQDIQLTADRRREQELQASAEAVRHTIEQIVAPLVERGIPFAVTYGNHDFQCGLDTDQMDAIYREFPGCLNPEATAAAQPGHPRPLPASGLDRQEGYACEPGTFALPVADGEGREPVLSLVLVDSGDYAKQGGYGAPSRRALDFLGQVPAQLGRPSMVFQHMPLPQFYRLLQPVPATTAHAIQGYRSFDAACFVLDESKTLPGSFLGEGVSCPDHDSGEFAILKKNGYFALFAGHDHRNGFVGPVDGVTLGATPTCGFGSYGPPPAKRAARLFEFDIRHPYSPRTQLLEFGQIVGRPSSHKAYTFAMSYMPTSKGEAFDLLRKPGIVAGGLATLVASLATSLGSRCKKD</sequence>
<organism evidence="2 3">
    <name type="scientific">Bombiscardovia nodaiensis</name>
    <dbReference type="NCBI Taxonomy" id="2932181"/>
    <lineage>
        <taxon>Bacteria</taxon>
        <taxon>Bacillati</taxon>
        <taxon>Actinomycetota</taxon>
        <taxon>Actinomycetes</taxon>
        <taxon>Bifidobacteriales</taxon>
        <taxon>Bifidobacteriaceae</taxon>
        <taxon>Bombiscardovia</taxon>
    </lineage>
</organism>
<feature type="region of interest" description="Disordered" evidence="1">
    <location>
        <begin position="120"/>
        <end position="155"/>
    </location>
</feature>
<reference evidence="2 3" key="1">
    <citation type="journal article" date="2023" name="Microbiol. Spectr.">
        <title>Symbiosis of Carpenter Bees with Uncharacterized Lactic Acid Bacteria Showing NAD Auxotrophy.</title>
        <authorList>
            <person name="Kawasaki S."/>
            <person name="Ozawa K."/>
            <person name="Mori T."/>
            <person name="Yamamoto A."/>
            <person name="Ito M."/>
            <person name="Ohkuma M."/>
            <person name="Sakamoto M."/>
            <person name="Matsutani M."/>
        </authorList>
    </citation>
    <scope>NUCLEOTIDE SEQUENCE [LARGE SCALE GENOMIC DNA]</scope>
    <source>
        <strain evidence="2 3">Kim37-2</strain>
    </source>
</reference>
<gene>
    <name evidence="2" type="ORF">KIM372_14830</name>
</gene>
<keyword evidence="3" id="KW-1185">Reference proteome</keyword>
<dbReference type="PANTHER" id="PTHR32440">
    <property type="entry name" value="PHOSPHATASE DCR2-RELATED-RELATED"/>
    <property type="match status" value="1"/>
</dbReference>
<name>A0ABM8B9S7_9BIFI</name>
<dbReference type="EMBL" id="AP026798">
    <property type="protein sequence ID" value="BDR53576.1"/>
    <property type="molecule type" value="Genomic_DNA"/>
</dbReference>
<dbReference type="Proteomes" id="UP001321766">
    <property type="component" value="Chromosome"/>
</dbReference>
<evidence type="ECO:0000256" key="1">
    <source>
        <dbReference type="SAM" id="MobiDB-lite"/>
    </source>
</evidence>
<evidence type="ECO:0000313" key="3">
    <source>
        <dbReference type="Proteomes" id="UP001321766"/>
    </source>
</evidence>
<accession>A0ABM8B9S7</accession>
<proteinExistence type="predicted"/>
<dbReference type="SUPFAM" id="SSF56300">
    <property type="entry name" value="Metallo-dependent phosphatases"/>
    <property type="match status" value="1"/>
</dbReference>
<protein>
    <recommendedName>
        <fullName evidence="4">Serine/threonine protein phosphatase</fullName>
    </recommendedName>
</protein>
<evidence type="ECO:0000313" key="2">
    <source>
        <dbReference type="EMBL" id="BDR53576.1"/>
    </source>
</evidence>